<gene>
    <name evidence="3" type="ORF">BS50DRAFT_616255</name>
</gene>
<dbReference type="GO" id="GO:0004525">
    <property type="term" value="F:ribonuclease III activity"/>
    <property type="evidence" value="ECO:0007669"/>
    <property type="project" value="InterPro"/>
</dbReference>
<evidence type="ECO:0000313" key="4">
    <source>
        <dbReference type="Proteomes" id="UP000240883"/>
    </source>
</evidence>
<dbReference type="SMART" id="SM00535">
    <property type="entry name" value="RIBOc"/>
    <property type="match status" value="1"/>
</dbReference>
<evidence type="ECO:0000256" key="1">
    <source>
        <dbReference type="SAM" id="MobiDB-lite"/>
    </source>
</evidence>
<dbReference type="InterPro" id="IPR036389">
    <property type="entry name" value="RNase_III_sf"/>
</dbReference>
<reference evidence="3 4" key="1">
    <citation type="journal article" date="2018" name="Front. Microbiol.">
        <title>Genome-Wide Analysis of Corynespora cassiicola Leaf Fall Disease Putative Effectors.</title>
        <authorList>
            <person name="Lopez D."/>
            <person name="Ribeiro S."/>
            <person name="Label P."/>
            <person name="Fumanal B."/>
            <person name="Venisse J.S."/>
            <person name="Kohler A."/>
            <person name="de Oliveira R.R."/>
            <person name="Labutti K."/>
            <person name="Lipzen A."/>
            <person name="Lail K."/>
            <person name="Bauer D."/>
            <person name="Ohm R.A."/>
            <person name="Barry K.W."/>
            <person name="Spatafora J."/>
            <person name="Grigoriev I.V."/>
            <person name="Martin F.M."/>
            <person name="Pujade-Renaud V."/>
        </authorList>
    </citation>
    <scope>NUCLEOTIDE SEQUENCE [LARGE SCALE GENOMIC DNA]</scope>
    <source>
        <strain evidence="3 4">Philippines</strain>
    </source>
</reference>
<dbReference type="STRING" id="1448308.A0A2T2P4U9"/>
<dbReference type="InterPro" id="IPR000999">
    <property type="entry name" value="RNase_III_dom"/>
</dbReference>
<feature type="region of interest" description="Disordered" evidence="1">
    <location>
        <begin position="299"/>
        <end position="319"/>
    </location>
</feature>
<organism evidence="3 4">
    <name type="scientific">Corynespora cassiicola Philippines</name>
    <dbReference type="NCBI Taxonomy" id="1448308"/>
    <lineage>
        <taxon>Eukaryota</taxon>
        <taxon>Fungi</taxon>
        <taxon>Dikarya</taxon>
        <taxon>Ascomycota</taxon>
        <taxon>Pezizomycotina</taxon>
        <taxon>Dothideomycetes</taxon>
        <taxon>Pleosporomycetidae</taxon>
        <taxon>Pleosporales</taxon>
        <taxon>Corynesporascaceae</taxon>
        <taxon>Corynespora</taxon>
    </lineage>
</organism>
<feature type="domain" description="RNase III" evidence="2">
    <location>
        <begin position="146"/>
        <end position="273"/>
    </location>
</feature>
<keyword evidence="4" id="KW-1185">Reference proteome</keyword>
<dbReference type="Pfam" id="PF00636">
    <property type="entry name" value="Ribonuclease_3"/>
    <property type="match status" value="1"/>
</dbReference>
<sequence length="335" mass="37899">MAKPNWLSQRIRHVRASTNNIMTSIALSKLRTAVFRNVKTSSSQVDSRMKPKTAILMPQLRQRSKEKATAVRDYTMASQLWNKSHLEHFILWLRGRQRQHSGPRCRIPELFSRKDKIYIDLHTQRLRWHIPAPKVYEDIFDVAKKVNKIEVTFGYTFNDKLLCASALKMSGSNCPLYFGGAIHPLTGNNRLALVGDRVLELALCEMWFKTDKDTFTYSTTNSRLVSRNNLGAHGRSLNIGESILLDRGIPTASKNMIAETFEAILGAIYVDSNYSVNTVKDAILRVGLGRHQLLSDFWNPQPSSPSGRTMGSATKSEQILTPRVASMRHKIQGGE</sequence>
<dbReference type="PROSITE" id="PS50142">
    <property type="entry name" value="RNASE_3_2"/>
    <property type="match status" value="1"/>
</dbReference>
<dbReference type="CDD" id="cd00593">
    <property type="entry name" value="RIBOc"/>
    <property type="match status" value="1"/>
</dbReference>
<dbReference type="OrthoDB" id="67027at2759"/>
<evidence type="ECO:0000259" key="2">
    <source>
        <dbReference type="PROSITE" id="PS50142"/>
    </source>
</evidence>
<dbReference type="Gene3D" id="1.10.1520.10">
    <property type="entry name" value="Ribonuclease III domain"/>
    <property type="match status" value="1"/>
</dbReference>
<evidence type="ECO:0000313" key="3">
    <source>
        <dbReference type="EMBL" id="PSN72701.1"/>
    </source>
</evidence>
<dbReference type="AlphaFoldDB" id="A0A2T2P4U9"/>
<dbReference type="EMBL" id="KZ678129">
    <property type="protein sequence ID" value="PSN72701.1"/>
    <property type="molecule type" value="Genomic_DNA"/>
</dbReference>
<dbReference type="SUPFAM" id="SSF69065">
    <property type="entry name" value="RNase III domain-like"/>
    <property type="match status" value="1"/>
</dbReference>
<proteinExistence type="predicted"/>
<name>A0A2T2P4U9_CORCC</name>
<accession>A0A2T2P4U9</accession>
<dbReference type="GO" id="GO:0006396">
    <property type="term" value="P:RNA processing"/>
    <property type="evidence" value="ECO:0007669"/>
    <property type="project" value="InterPro"/>
</dbReference>
<dbReference type="Proteomes" id="UP000240883">
    <property type="component" value="Unassembled WGS sequence"/>
</dbReference>
<protein>
    <submittedName>
        <fullName evidence="3">Ribonuclease III</fullName>
    </submittedName>
</protein>